<evidence type="ECO:0000256" key="2">
    <source>
        <dbReference type="ARBA" id="ARBA00022737"/>
    </source>
</evidence>
<dbReference type="Proteomes" id="UP000694941">
    <property type="component" value="Unplaced"/>
</dbReference>
<dbReference type="Pfam" id="PF13855">
    <property type="entry name" value="LRR_8"/>
    <property type="match status" value="1"/>
</dbReference>
<keyword evidence="2" id="KW-0677">Repeat</keyword>
<evidence type="ECO:0000256" key="1">
    <source>
        <dbReference type="ARBA" id="ARBA00022614"/>
    </source>
</evidence>
<keyword evidence="1" id="KW-0433">Leucine-rich repeat</keyword>
<dbReference type="SUPFAM" id="SSF52058">
    <property type="entry name" value="L domain-like"/>
    <property type="match status" value="1"/>
</dbReference>
<gene>
    <name evidence="5" type="primary">LOC106457789</name>
</gene>
<dbReference type="InterPro" id="IPR001611">
    <property type="entry name" value="Leu-rich_rpt"/>
</dbReference>
<evidence type="ECO:0000256" key="3">
    <source>
        <dbReference type="SAM" id="MobiDB-lite"/>
    </source>
</evidence>
<accession>A0ABM1S7K1</accession>
<reference evidence="5" key="1">
    <citation type="submission" date="2025-08" db="UniProtKB">
        <authorList>
            <consortium name="RefSeq"/>
        </authorList>
    </citation>
    <scope>IDENTIFICATION</scope>
    <source>
        <tissue evidence="5">Muscle</tissue>
    </source>
</reference>
<evidence type="ECO:0000313" key="5">
    <source>
        <dbReference type="RefSeq" id="XP_022239606.1"/>
    </source>
</evidence>
<feature type="compositionally biased region" description="Polar residues" evidence="3">
    <location>
        <begin position="237"/>
        <end position="248"/>
    </location>
</feature>
<dbReference type="RefSeq" id="XP_022239606.1">
    <property type="nucleotide sequence ID" value="XM_022383898.1"/>
</dbReference>
<dbReference type="InterPro" id="IPR050216">
    <property type="entry name" value="LRR_domain-containing"/>
</dbReference>
<name>A0ABM1S7K1_LIMPO</name>
<dbReference type="PANTHER" id="PTHR48051:SF1">
    <property type="entry name" value="RAS SUPPRESSOR PROTEIN 1"/>
    <property type="match status" value="1"/>
</dbReference>
<sequence>MHHENCMWIKCLTAYWRAYLSVVIHHNYYTVTKKLMSVGPTLASIPVNPIGIMAGKAVTKVVKRCQYAKEEQNLDLSECQLMSIPDAVYHLMRNTVILACDLSSNVLRKIPPKFAIKFTYITDLNLANNRLSSLPEELRDLSNLKRLDISQNDYMLFPKVVFKLPNLIFLNAQKNHITSIDVEKLKSIRSLREVNFEDNPLTNVSREQLKSMESVVVTVHVNPPVDEDSEDDIMNLENVSPSGGENRQ</sequence>
<dbReference type="PANTHER" id="PTHR48051">
    <property type="match status" value="1"/>
</dbReference>
<dbReference type="Gene3D" id="3.80.10.10">
    <property type="entry name" value="Ribonuclease Inhibitor"/>
    <property type="match status" value="1"/>
</dbReference>
<feature type="compositionally biased region" description="Acidic residues" evidence="3">
    <location>
        <begin position="225"/>
        <end position="234"/>
    </location>
</feature>
<protein>
    <submittedName>
        <fullName evidence="5">Leucine-rich repeat-containing protein 20-like isoform X1</fullName>
    </submittedName>
</protein>
<dbReference type="InterPro" id="IPR032675">
    <property type="entry name" value="LRR_dom_sf"/>
</dbReference>
<keyword evidence="4" id="KW-1185">Reference proteome</keyword>
<organism evidence="4 5">
    <name type="scientific">Limulus polyphemus</name>
    <name type="common">Atlantic horseshoe crab</name>
    <dbReference type="NCBI Taxonomy" id="6850"/>
    <lineage>
        <taxon>Eukaryota</taxon>
        <taxon>Metazoa</taxon>
        <taxon>Ecdysozoa</taxon>
        <taxon>Arthropoda</taxon>
        <taxon>Chelicerata</taxon>
        <taxon>Merostomata</taxon>
        <taxon>Xiphosura</taxon>
        <taxon>Limulidae</taxon>
        <taxon>Limulus</taxon>
    </lineage>
</organism>
<proteinExistence type="predicted"/>
<feature type="region of interest" description="Disordered" evidence="3">
    <location>
        <begin position="223"/>
        <end position="248"/>
    </location>
</feature>
<evidence type="ECO:0000313" key="4">
    <source>
        <dbReference type="Proteomes" id="UP000694941"/>
    </source>
</evidence>
<dbReference type="GeneID" id="106457789"/>